<feature type="transmembrane region" description="Helical" evidence="1">
    <location>
        <begin position="129"/>
        <end position="158"/>
    </location>
</feature>
<reference evidence="2 3" key="1">
    <citation type="submission" date="2022-01" db="EMBL/GenBank/DDBJ databases">
        <title>Collection of gut derived symbiotic bacterial strains cultured from healthy donors.</title>
        <authorList>
            <person name="Lin H."/>
            <person name="Kohout C."/>
            <person name="Waligurski E."/>
            <person name="Pamer E.G."/>
        </authorList>
    </citation>
    <scope>NUCLEOTIDE SEQUENCE [LARGE SCALE GENOMIC DNA]</scope>
    <source>
        <strain evidence="2 3">DFI.7.58</strain>
    </source>
</reference>
<keyword evidence="1" id="KW-1133">Transmembrane helix</keyword>
<keyword evidence="1" id="KW-0472">Membrane</keyword>
<gene>
    <name evidence="2" type="ORF">L0P57_12125</name>
</gene>
<dbReference type="Pfam" id="PF12730">
    <property type="entry name" value="ABC2_membrane_4"/>
    <property type="match status" value="1"/>
</dbReference>
<feature type="transmembrane region" description="Helical" evidence="1">
    <location>
        <begin position="233"/>
        <end position="251"/>
    </location>
</feature>
<keyword evidence="1" id="KW-0812">Transmembrane</keyword>
<dbReference type="PANTHER" id="PTHR43471:SF3">
    <property type="entry name" value="ABC TRANSPORTER PERMEASE PROTEIN NATB"/>
    <property type="match status" value="1"/>
</dbReference>
<feature type="transmembrane region" description="Helical" evidence="1">
    <location>
        <begin position="27"/>
        <end position="51"/>
    </location>
</feature>
<name>A0ABS9MMD6_9FIRM</name>
<feature type="transmembrane region" description="Helical" evidence="1">
    <location>
        <begin position="170"/>
        <end position="195"/>
    </location>
</feature>
<proteinExistence type="predicted"/>
<protein>
    <submittedName>
        <fullName evidence="2">ABC transporter permease</fullName>
    </submittedName>
</protein>
<feature type="transmembrane region" description="Helical" evidence="1">
    <location>
        <begin position="85"/>
        <end position="108"/>
    </location>
</feature>
<evidence type="ECO:0000313" key="3">
    <source>
        <dbReference type="Proteomes" id="UP001298681"/>
    </source>
</evidence>
<dbReference type="PANTHER" id="PTHR43471">
    <property type="entry name" value="ABC TRANSPORTER PERMEASE"/>
    <property type="match status" value="1"/>
</dbReference>
<keyword evidence="3" id="KW-1185">Reference proteome</keyword>
<accession>A0ABS9MMD6</accession>
<dbReference type="Proteomes" id="UP001298681">
    <property type="component" value="Unassembled WGS sequence"/>
</dbReference>
<feature type="transmembrane region" description="Helical" evidence="1">
    <location>
        <begin position="207"/>
        <end position="227"/>
    </location>
</feature>
<dbReference type="RefSeq" id="WP_191362748.1">
    <property type="nucleotide sequence ID" value="NZ_JAKNHQ010000020.1"/>
</dbReference>
<dbReference type="EMBL" id="JAKNHQ010000020">
    <property type="protein sequence ID" value="MCG4611673.1"/>
    <property type="molecule type" value="Genomic_DNA"/>
</dbReference>
<evidence type="ECO:0000313" key="2">
    <source>
        <dbReference type="EMBL" id="MCG4611673.1"/>
    </source>
</evidence>
<sequence length="268" mass="29869">MLTLAEHALIRKDFLEIWSSKMARATLIAVPIGLVVVVPALFLAAVCLVPLEQAAGIQEMLSLLPSHLQHYNAQQGLFYLLTNTLFPLFFLMVPLMASAVSASCIFAGEKERRTIETLLLTPLRVRQIFRAKLACCLSLSFVTTAISFGAFTIVASVGDIMLGMSFFLNWSWLVIILLLSPGLMVFGAVFMVFAFNRTSSRIESFQTVAYVALPFLLLYIAPFTGLFRVNATVLLLAAAVVWLCDLFLWIYDRRTFLPEKFLNAPLED</sequence>
<comment type="caution">
    <text evidence="2">The sequence shown here is derived from an EMBL/GenBank/DDBJ whole genome shotgun (WGS) entry which is preliminary data.</text>
</comment>
<organism evidence="2 3">
    <name type="scientific">Anaeromassilibacillus senegalensis</name>
    <dbReference type="NCBI Taxonomy" id="1673717"/>
    <lineage>
        <taxon>Bacteria</taxon>
        <taxon>Bacillati</taxon>
        <taxon>Bacillota</taxon>
        <taxon>Clostridia</taxon>
        <taxon>Eubacteriales</taxon>
        <taxon>Acutalibacteraceae</taxon>
        <taxon>Anaeromassilibacillus</taxon>
    </lineage>
</organism>
<evidence type="ECO:0000256" key="1">
    <source>
        <dbReference type="SAM" id="Phobius"/>
    </source>
</evidence>